<comment type="similarity">
    <text evidence="2">Belongs to the GSP F family.</text>
</comment>
<evidence type="ECO:0000256" key="2">
    <source>
        <dbReference type="ARBA" id="ARBA00005745"/>
    </source>
</evidence>
<evidence type="ECO:0000256" key="1">
    <source>
        <dbReference type="ARBA" id="ARBA00004651"/>
    </source>
</evidence>
<feature type="transmembrane region" description="Helical" evidence="7">
    <location>
        <begin position="158"/>
        <end position="185"/>
    </location>
</feature>
<evidence type="ECO:0000256" key="5">
    <source>
        <dbReference type="ARBA" id="ARBA00022989"/>
    </source>
</evidence>
<comment type="caution">
    <text evidence="9">The sequence shown here is derived from an EMBL/GenBank/DDBJ whole genome shotgun (WGS) entry which is preliminary data.</text>
</comment>
<dbReference type="PANTHER" id="PTHR30012">
    <property type="entry name" value="GENERAL SECRETION PATHWAY PROTEIN"/>
    <property type="match status" value="1"/>
</dbReference>
<sequence>MALHKRFSLNNQKITIATQLQFLHVLQRMLSKGLTLIQSLDAMKYYAELEYTSSQILKCLEAGQHLDEAMDEAGFHHSIISYLFVVREKSNISERIEQCHQLFQQHVHYMRKFQQTVRYPLILLFIFSGLLFFIYARVIPSFQQLMFGELPMLLQAVIFLSSWLGYSIIVLIIAFSFGAVIWIFLRNNISLETKMTLYSRIPLYRSYIKRQTSFHFAALYSSLLQTGMPMKELLHYMSRQTKLPIISYYAKQMQLEYFRGRSVQGLLTTMDFLDKHLTDILSSNMDAANLAKDLAIYAEISIDTMYQRLQKRIVYIQPVFFSIIGAFIIFIYISLMSPMFELMNTM</sequence>
<evidence type="ECO:0000256" key="7">
    <source>
        <dbReference type="SAM" id="Phobius"/>
    </source>
</evidence>
<feature type="domain" description="Type II secretion system protein GspF" evidence="8">
    <location>
        <begin position="22"/>
        <end position="140"/>
    </location>
</feature>
<protein>
    <submittedName>
        <fullName evidence="9">Competence protein ComG</fullName>
    </submittedName>
</protein>
<name>A0A511ZIX3_9BACI</name>
<keyword evidence="3" id="KW-1003">Cell membrane</keyword>
<dbReference type="PRINTS" id="PR00812">
    <property type="entry name" value="BCTERIALGSPF"/>
</dbReference>
<dbReference type="AlphaFoldDB" id="A0A511ZIX3"/>
<dbReference type="InterPro" id="IPR042094">
    <property type="entry name" value="T2SS_GspF_sf"/>
</dbReference>
<keyword evidence="10" id="KW-1185">Reference proteome</keyword>
<gene>
    <name evidence="9" type="ORF">OSO01_21300</name>
</gene>
<dbReference type="Pfam" id="PF00482">
    <property type="entry name" value="T2SSF"/>
    <property type="match status" value="2"/>
</dbReference>
<dbReference type="EMBL" id="BJYM01000008">
    <property type="protein sequence ID" value="GEN87391.1"/>
    <property type="molecule type" value="Genomic_DNA"/>
</dbReference>
<reference evidence="9 10" key="1">
    <citation type="submission" date="2019-07" db="EMBL/GenBank/DDBJ databases">
        <title>Whole genome shotgun sequence of Oceanobacillus sojae NBRC 105379.</title>
        <authorList>
            <person name="Hosoyama A."/>
            <person name="Uohara A."/>
            <person name="Ohji S."/>
            <person name="Ichikawa N."/>
        </authorList>
    </citation>
    <scope>NUCLEOTIDE SEQUENCE [LARGE SCALE GENOMIC DNA]</scope>
    <source>
        <strain evidence="9 10">NBRC 105379</strain>
    </source>
</reference>
<dbReference type="PANTHER" id="PTHR30012:SF0">
    <property type="entry name" value="TYPE II SECRETION SYSTEM PROTEIN F-RELATED"/>
    <property type="match status" value="1"/>
</dbReference>
<feature type="transmembrane region" description="Helical" evidence="7">
    <location>
        <begin position="119"/>
        <end position="138"/>
    </location>
</feature>
<evidence type="ECO:0000259" key="8">
    <source>
        <dbReference type="Pfam" id="PF00482"/>
    </source>
</evidence>
<organism evidence="9 10">
    <name type="scientific">Oceanobacillus sojae</name>
    <dbReference type="NCBI Taxonomy" id="582851"/>
    <lineage>
        <taxon>Bacteria</taxon>
        <taxon>Bacillati</taxon>
        <taxon>Bacillota</taxon>
        <taxon>Bacilli</taxon>
        <taxon>Bacillales</taxon>
        <taxon>Bacillaceae</taxon>
        <taxon>Oceanobacillus</taxon>
    </lineage>
</organism>
<accession>A0A511ZIX3</accession>
<evidence type="ECO:0000256" key="4">
    <source>
        <dbReference type="ARBA" id="ARBA00022692"/>
    </source>
</evidence>
<evidence type="ECO:0000256" key="6">
    <source>
        <dbReference type="ARBA" id="ARBA00023136"/>
    </source>
</evidence>
<evidence type="ECO:0000313" key="9">
    <source>
        <dbReference type="EMBL" id="GEN87391.1"/>
    </source>
</evidence>
<comment type="subcellular location">
    <subcellularLocation>
        <location evidence="1">Cell membrane</location>
        <topology evidence="1">Multi-pass membrane protein</topology>
    </subcellularLocation>
</comment>
<dbReference type="STRING" id="582851.GCA_900162665_00570"/>
<feature type="domain" description="Type II secretion system protein GspF" evidence="8">
    <location>
        <begin position="216"/>
        <end position="338"/>
    </location>
</feature>
<keyword evidence="5 7" id="KW-1133">Transmembrane helix</keyword>
<proteinExistence type="inferred from homology"/>
<dbReference type="InterPro" id="IPR018076">
    <property type="entry name" value="T2SS_GspF_dom"/>
</dbReference>
<evidence type="ECO:0000313" key="10">
    <source>
        <dbReference type="Proteomes" id="UP000321558"/>
    </source>
</evidence>
<dbReference type="InterPro" id="IPR003004">
    <property type="entry name" value="GspF/PilC"/>
</dbReference>
<dbReference type="Proteomes" id="UP000321558">
    <property type="component" value="Unassembled WGS sequence"/>
</dbReference>
<dbReference type="GO" id="GO:0005886">
    <property type="term" value="C:plasma membrane"/>
    <property type="evidence" value="ECO:0007669"/>
    <property type="project" value="UniProtKB-SubCell"/>
</dbReference>
<keyword evidence="4 7" id="KW-0812">Transmembrane</keyword>
<evidence type="ECO:0000256" key="3">
    <source>
        <dbReference type="ARBA" id="ARBA00022475"/>
    </source>
</evidence>
<keyword evidence="6 7" id="KW-0472">Membrane</keyword>
<dbReference type="RefSeq" id="WP_147210373.1">
    <property type="nucleotide sequence ID" value="NZ_BJYM01000008.1"/>
</dbReference>
<feature type="transmembrane region" description="Helical" evidence="7">
    <location>
        <begin position="313"/>
        <end position="335"/>
    </location>
</feature>
<dbReference type="OrthoDB" id="2974223at2"/>
<dbReference type="Gene3D" id="1.20.81.30">
    <property type="entry name" value="Type II secretion system (T2SS), domain F"/>
    <property type="match status" value="2"/>
</dbReference>